<feature type="domain" description="Bacterial type II secretion system protein E" evidence="2">
    <location>
        <begin position="57"/>
        <end position="332"/>
    </location>
</feature>
<dbReference type="SUPFAM" id="SSF52540">
    <property type="entry name" value="P-loop containing nucleoside triphosphate hydrolases"/>
    <property type="match status" value="1"/>
</dbReference>
<protein>
    <submittedName>
        <fullName evidence="3">TadA family conjugal transfer-associated ATPase</fullName>
    </submittedName>
</protein>
<gene>
    <name evidence="3" type="ORF">ACFPET_08115</name>
</gene>
<organism evidence="3 4">
    <name type="scientific">Salininema proteolyticum</name>
    <dbReference type="NCBI Taxonomy" id="1607685"/>
    <lineage>
        <taxon>Bacteria</taxon>
        <taxon>Bacillati</taxon>
        <taxon>Actinomycetota</taxon>
        <taxon>Actinomycetes</taxon>
        <taxon>Glycomycetales</taxon>
        <taxon>Glycomycetaceae</taxon>
        <taxon>Salininema</taxon>
    </lineage>
</organism>
<evidence type="ECO:0000259" key="2">
    <source>
        <dbReference type="Pfam" id="PF00437"/>
    </source>
</evidence>
<dbReference type="Proteomes" id="UP001595823">
    <property type="component" value="Unassembled WGS sequence"/>
</dbReference>
<dbReference type="InterPro" id="IPR022399">
    <property type="entry name" value="TadA-like_ATPase"/>
</dbReference>
<dbReference type="CDD" id="cd01130">
    <property type="entry name" value="VirB11-like_ATPase"/>
    <property type="match status" value="1"/>
</dbReference>
<name>A0ABV8TXE8_9ACTN</name>
<dbReference type="PANTHER" id="PTHR30486">
    <property type="entry name" value="TWITCHING MOTILITY PROTEIN PILT"/>
    <property type="match status" value="1"/>
</dbReference>
<comment type="caution">
    <text evidence="3">The sequence shown here is derived from an EMBL/GenBank/DDBJ whole genome shotgun (WGS) entry which is preliminary data.</text>
</comment>
<accession>A0ABV8TXE8</accession>
<dbReference type="Gene3D" id="3.40.50.300">
    <property type="entry name" value="P-loop containing nucleotide triphosphate hydrolases"/>
    <property type="match status" value="1"/>
</dbReference>
<dbReference type="InterPro" id="IPR027417">
    <property type="entry name" value="P-loop_NTPase"/>
</dbReference>
<dbReference type="RefSeq" id="WP_380619585.1">
    <property type="nucleotide sequence ID" value="NZ_JBHSDK010000012.1"/>
</dbReference>
<evidence type="ECO:0000313" key="3">
    <source>
        <dbReference type="EMBL" id="MFC4335162.1"/>
    </source>
</evidence>
<proteinExistence type="inferred from homology"/>
<evidence type="ECO:0000313" key="4">
    <source>
        <dbReference type="Proteomes" id="UP001595823"/>
    </source>
</evidence>
<comment type="similarity">
    <text evidence="1">Belongs to the GSP E family.</text>
</comment>
<keyword evidence="4" id="KW-1185">Reference proteome</keyword>
<dbReference type="InterPro" id="IPR050921">
    <property type="entry name" value="T4SS_GSP_E_ATPase"/>
</dbReference>
<dbReference type="InterPro" id="IPR001482">
    <property type="entry name" value="T2SS/T4SS_dom"/>
</dbReference>
<reference evidence="4" key="1">
    <citation type="journal article" date="2019" name="Int. J. Syst. Evol. Microbiol.">
        <title>The Global Catalogue of Microorganisms (GCM) 10K type strain sequencing project: providing services to taxonomists for standard genome sequencing and annotation.</title>
        <authorList>
            <consortium name="The Broad Institute Genomics Platform"/>
            <consortium name="The Broad Institute Genome Sequencing Center for Infectious Disease"/>
            <person name="Wu L."/>
            <person name="Ma J."/>
        </authorList>
    </citation>
    <scope>NUCLEOTIDE SEQUENCE [LARGE SCALE GENOMIC DNA]</scope>
    <source>
        <strain evidence="4">IBRC-M 10908</strain>
    </source>
</reference>
<sequence length="379" mass="41492">METTLLGRLRHRLATDAVSRPKPKDIIRALADDNQAPPDHAGLRDLAESVAPDLTGAGRLQAFLDDPDVTDVVVNGPRRVWVDRGNGLEQTSTVFGSSDELRELAVRLAAAAGRRLDSACPYVDVRLEDGTRLHAILPPLASNGPYVSLRTHRQRAFRLDELVENDTIDPDAHQLLRRIVSARLAFLITGGTGTGKTTLMNSMLSLVPPRERIIVVEDSRELAPTHPHVLSLQSRLTNVEGRGRVDLAALVRQALRMRPDRIIVGECRGVEVTELLSALNTGHEGGAGTLHCNTAADVPARLEALALPGGVPRPGLHAQIASALRVIVHLGRHGSGRRVEQISLIQRRESELEVTDAYAFGRRRPAWTQLQRMLRERDA</sequence>
<dbReference type="EMBL" id="JBHSDK010000012">
    <property type="protein sequence ID" value="MFC4335162.1"/>
    <property type="molecule type" value="Genomic_DNA"/>
</dbReference>
<dbReference type="Pfam" id="PF00437">
    <property type="entry name" value="T2SSE"/>
    <property type="match status" value="1"/>
</dbReference>
<evidence type="ECO:0000256" key="1">
    <source>
        <dbReference type="ARBA" id="ARBA00006611"/>
    </source>
</evidence>
<dbReference type="NCBIfam" id="TIGR03819">
    <property type="entry name" value="heli_sec_ATPase"/>
    <property type="match status" value="1"/>
</dbReference>
<dbReference type="PANTHER" id="PTHR30486:SF6">
    <property type="entry name" value="TYPE IV PILUS RETRACTATION ATPASE PILT"/>
    <property type="match status" value="1"/>
</dbReference>
<dbReference type="Gene3D" id="3.30.450.380">
    <property type="match status" value="1"/>
</dbReference>